<name>A0A8D0G676_SPHPU</name>
<dbReference type="Ensembl" id="ENSSPUT00000004134.1">
    <property type="protein sequence ID" value="ENSSPUP00000003889.1"/>
    <property type="gene ID" value="ENSSPUG00000002999.1"/>
</dbReference>
<dbReference type="InterPro" id="IPR053891">
    <property type="entry name" value="Shisa_N"/>
</dbReference>
<reference evidence="16" key="1">
    <citation type="submission" date="2025-08" db="UniProtKB">
        <authorList>
            <consortium name="Ensembl"/>
        </authorList>
    </citation>
    <scope>IDENTIFICATION</scope>
</reference>
<evidence type="ECO:0000313" key="16">
    <source>
        <dbReference type="Ensembl" id="ENSSPUP00000003889.1"/>
    </source>
</evidence>
<reference evidence="16" key="2">
    <citation type="submission" date="2025-09" db="UniProtKB">
        <authorList>
            <consortium name="Ensembl"/>
        </authorList>
    </citation>
    <scope>IDENTIFICATION</scope>
</reference>
<evidence type="ECO:0000313" key="17">
    <source>
        <dbReference type="Proteomes" id="UP000694392"/>
    </source>
</evidence>
<keyword evidence="4" id="KW-0053">Apoptosis</keyword>
<keyword evidence="5" id="KW-0256">Endoplasmic reticulum</keyword>
<evidence type="ECO:0000256" key="7">
    <source>
        <dbReference type="ARBA" id="ARBA00023136"/>
    </source>
</evidence>
<organism evidence="16 17">
    <name type="scientific">Sphenodon punctatus</name>
    <name type="common">Tuatara</name>
    <name type="synonym">Hatteria punctata</name>
    <dbReference type="NCBI Taxonomy" id="8508"/>
    <lineage>
        <taxon>Eukaryota</taxon>
        <taxon>Metazoa</taxon>
        <taxon>Chordata</taxon>
        <taxon>Craniata</taxon>
        <taxon>Vertebrata</taxon>
        <taxon>Euteleostomi</taxon>
        <taxon>Lepidosauria</taxon>
        <taxon>Sphenodontia</taxon>
        <taxon>Sphenodontidae</taxon>
        <taxon>Sphenodon</taxon>
    </lineage>
</organism>
<feature type="chain" id="PRO_5034991950" description="Protein shisa-5" evidence="14">
    <location>
        <begin position="28"/>
        <end position="248"/>
    </location>
</feature>
<proteinExistence type="inferred from homology"/>
<dbReference type="GO" id="GO:0005789">
    <property type="term" value="C:endoplasmic reticulum membrane"/>
    <property type="evidence" value="ECO:0007669"/>
    <property type="project" value="UniProtKB-SubCell"/>
</dbReference>
<comment type="subcellular location">
    <subcellularLocation>
        <location evidence="1">Endoplasmic reticulum membrane</location>
        <topology evidence="1">Single-pass type I membrane protein</topology>
    </subcellularLocation>
    <subcellularLocation>
        <location evidence="2">Nucleus membrane</location>
    </subcellularLocation>
</comment>
<dbReference type="PANTHER" id="PTHR31395">
    <property type="entry name" value="SHISA"/>
    <property type="match status" value="1"/>
</dbReference>
<evidence type="ECO:0000256" key="9">
    <source>
        <dbReference type="ARBA" id="ARBA00037507"/>
    </source>
</evidence>
<keyword evidence="8" id="KW-0539">Nucleus</keyword>
<dbReference type="GO" id="GO:0031965">
    <property type="term" value="C:nuclear membrane"/>
    <property type="evidence" value="ECO:0007669"/>
    <property type="project" value="UniProtKB-SubCell"/>
</dbReference>
<dbReference type="PANTHER" id="PTHR31395:SF14">
    <property type="entry name" value="PROTEIN SHISA-5"/>
    <property type="match status" value="1"/>
</dbReference>
<dbReference type="Proteomes" id="UP000694392">
    <property type="component" value="Unplaced"/>
</dbReference>
<dbReference type="OMA" id="YKACRRQ"/>
<keyword evidence="6 13" id="KW-1133">Transmembrane helix</keyword>
<dbReference type="GeneTree" id="ENSGT00390000008296"/>
<evidence type="ECO:0000256" key="10">
    <source>
        <dbReference type="ARBA" id="ARBA00038108"/>
    </source>
</evidence>
<evidence type="ECO:0000256" key="5">
    <source>
        <dbReference type="ARBA" id="ARBA00022824"/>
    </source>
</evidence>
<evidence type="ECO:0000256" key="8">
    <source>
        <dbReference type="ARBA" id="ARBA00023242"/>
    </source>
</evidence>
<sequence length="248" mass="27062">MGLTSPSSRSLLALGFLLLLPSPPAGALGEDCKAYTDSDGHTHPIKSCPEFCCGTCNNRYCCTNYLYKFYEAEHHLCNMLAERTSQLVREEALMYRTDFNDDWTPSFPIAAVIGVVLFVAFIVLIIACFTCSCCCLYQMCRKPRPVVTTSTTTTVVQVPYPQQQGTPAGYPAARYPAAPYQGYYPVPAQPQPGMPVAPQPTSYPPPYPVQPSGPPAYHETVAAGAGTPYPISQPPYNPAYMDAQNSTY</sequence>
<feature type="domain" description="Shisa N-terminal" evidence="15">
    <location>
        <begin position="29"/>
        <end position="77"/>
    </location>
</feature>
<feature type="transmembrane region" description="Helical" evidence="13">
    <location>
        <begin position="109"/>
        <end position="137"/>
    </location>
</feature>
<dbReference type="InterPro" id="IPR026910">
    <property type="entry name" value="Shisa"/>
</dbReference>
<dbReference type="GO" id="GO:0006915">
    <property type="term" value="P:apoptotic process"/>
    <property type="evidence" value="ECO:0007669"/>
    <property type="project" value="UniProtKB-KW"/>
</dbReference>
<evidence type="ECO:0000256" key="6">
    <source>
        <dbReference type="ARBA" id="ARBA00022989"/>
    </source>
</evidence>
<feature type="signal peptide" evidence="14">
    <location>
        <begin position="1"/>
        <end position="27"/>
    </location>
</feature>
<evidence type="ECO:0000256" key="11">
    <source>
        <dbReference type="ARBA" id="ARBA00040441"/>
    </source>
</evidence>
<keyword evidence="7 13" id="KW-0472">Membrane</keyword>
<keyword evidence="14" id="KW-0732">Signal</keyword>
<evidence type="ECO:0000256" key="1">
    <source>
        <dbReference type="ARBA" id="ARBA00004115"/>
    </source>
</evidence>
<comment type="similarity">
    <text evidence="10">Belongs to the shisa family.</text>
</comment>
<evidence type="ECO:0000256" key="3">
    <source>
        <dbReference type="ARBA" id="ARBA00022692"/>
    </source>
</evidence>
<evidence type="ECO:0000256" key="2">
    <source>
        <dbReference type="ARBA" id="ARBA00004126"/>
    </source>
</evidence>
<evidence type="ECO:0000256" key="13">
    <source>
        <dbReference type="SAM" id="Phobius"/>
    </source>
</evidence>
<gene>
    <name evidence="16" type="primary">SHISA5</name>
</gene>
<evidence type="ECO:0000256" key="4">
    <source>
        <dbReference type="ARBA" id="ARBA00022703"/>
    </source>
</evidence>
<protein>
    <recommendedName>
        <fullName evidence="11">Protein shisa-5</fullName>
    </recommendedName>
    <alternativeName>
        <fullName evidence="12">Scotin</fullName>
    </alternativeName>
</protein>
<keyword evidence="3 13" id="KW-0812">Transmembrane</keyword>
<dbReference type="Pfam" id="PF13908">
    <property type="entry name" value="Shisa_N"/>
    <property type="match status" value="1"/>
</dbReference>
<keyword evidence="17" id="KW-1185">Reference proteome</keyword>
<comment type="function">
    <text evidence="9">Can induce apoptosis in a caspase-dependent manner and plays a role in p53/TP53-dependent apoptosis.</text>
</comment>
<evidence type="ECO:0000256" key="14">
    <source>
        <dbReference type="SAM" id="SignalP"/>
    </source>
</evidence>
<accession>A0A8D0G676</accession>
<dbReference type="AlphaFoldDB" id="A0A8D0G676"/>
<evidence type="ECO:0000259" key="15">
    <source>
        <dbReference type="Pfam" id="PF13908"/>
    </source>
</evidence>
<evidence type="ECO:0000256" key="12">
    <source>
        <dbReference type="ARBA" id="ARBA00041983"/>
    </source>
</evidence>